<dbReference type="OrthoDB" id="8886194at2"/>
<feature type="transmembrane region" description="Helical" evidence="1">
    <location>
        <begin position="372"/>
        <end position="390"/>
    </location>
</feature>
<evidence type="ECO:0000256" key="1">
    <source>
        <dbReference type="SAM" id="Phobius"/>
    </source>
</evidence>
<keyword evidence="1" id="KW-0812">Transmembrane</keyword>
<reference evidence="2 3" key="1">
    <citation type="submission" date="2019-09" db="EMBL/GenBank/DDBJ databases">
        <authorList>
            <person name="Chandra G."/>
            <person name="Truman W A."/>
        </authorList>
    </citation>
    <scope>NUCLEOTIDE SEQUENCE [LARGE SCALE GENOMIC DNA]</scope>
    <source>
        <strain evidence="2">PS880</strain>
    </source>
</reference>
<proteinExistence type="predicted"/>
<evidence type="ECO:0000313" key="2">
    <source>
        <dbReference type="EMBL" id="VVP12747.1"/>
    </source>
</evidence>
<evidence type="ECO:0000313" key="3">
    <source>
        <dbReference type="Proteomes" id="UP000375525"/>
    </source>
</evidence>
<feature type="transmembrane region" description="Helical" evidence="1">
    <location>
        <begin position="20"/>
        <end position="45"/>
    </location>
</feature>
<keyword evidence="1" id="KW-1133">Transmembrane helix</keyword>
<feature type="transmembrane region" description="Helical" evidence="1">
    <location>
        <begin position="232"/>
        <end position="250"/>
    </location>
</feature>
<dbReference type="AlphaFoldDB" id="A0A5E7LMD6"/>
<accession>A0A5E7LMD6</accession>
<organism evidence="2 3">
    <name type="scientific">Pseudomonas fluorescens</name>
    <dbReference type="NCBI Taxonomy" id="294"/>
    <lineage>
        <taxon>Bacteria</taxon>
        <taxon>Pseudomonadati</taxon>
        <taxon>Pseudomonadota</taxon>
        <taxon>Gammaproteobacteria</taxon>
        <taxon>Pseudomonadales</taxon>
        <taxon>Pseudomonadaceae</taxon>
        <taxon>Pseudomonas</taxon>
    </lineage>
</organism>
<sequence length="734" mass="81710">MTVSTNQSSPVTSSLKNGNVLRWLAHLGPALLTVLFIWLPYGFALTGLLEEWDVIGLFSRIGVFFITDASSSMPAHALRPFTLLPHALAYFLDPNTFNYWHVLLIIALVIKGCALSIITTRITGAVKWGMLASVLVIIFPADTMQLSFRSIHINWALSLVLLGCVIFLQALEPKSKTRSCALSAAGSLFLAAGCAMYEVAFVMAVIPALAIFIQVGFKKIISHIKTYYVQHLIWASGAFVYITYVIYTAPLVQSYQGAVVGNSLLSSLNKYYPKIFSLGVMRSLFGGWIDASKITLVEFSSYGYLALATATLLTLFFIFSRQSKSAEISQSELNPSLAQILRMAAAGIIIICLGYLPFIFNIALMSVSQRTFLYAAPGATLVFIALLLVINYFSKIATALMVTGFVFIGLASQLYQFHHYIDISKRQQLVLRDIVRNFDGNAANKTLVILDYNNQLNQDWMFLNTSLAPLLFHIYGKPVDTIEVCYMPSHEWQKSDPLLRKGSCEETADSWIFHYPTPASGPGMAATDQPLSKKLPKSEIVTVVVGNGDTTPVTAELVAHRRNLESNFLTMSARYRGLTQTNPWFEFLDFRDEAKKDEYFWNFGNWWSLDIPIAGSGWKKVEWEASRVSHNASAWKIAPRASLIFEMNPKAVPYSISGQFNIFANENIRSDLQVLVNGTAIPIQWGQDGKFSGSLNSTVLTPGRNVIEFVSQVDDQYYGLSARLDWIKVAKQNR</sequence>
<dbReference type="RefSeq" id="WP_150780661.1">
    <property type="nucleotide sequence ID" value="NZ_CABVIH010000016.1"/>
</dbReference>
<feature type="transmembrane region" description="Helical" evidence="1">
    <location>
        <begin position="97"/>
        <end position="118"/>
    </location>
</feature>
<feature type="transmembrane region" description="Helical" evidence="1">
    <location>
        <begin position="397"/>
        <end position="415"/>
    </location>
</feature>
<feature type="transmembrane region" description="Helical" evidence="1">
    <location>
        <begin position="301"/>
        <end position="319"/>
    </location>
</feature>
<name>A0A5E7LMD6_PSEFL</name>
<feature type="transmembrane region" description="Helical" evidence="1">
    <location>
        <begin position="340"/>
        <end position="360"/>
    </location>
</feature>
<gene>
    <name evidence="2" type="ORF">PS880_03405</name>
</gene>
<evidence type="ECO:0008006" key="4">
    <source>
        <dbReference type="Google" id="ProtNLM"/>
    </source>
</evidence>
<feature type="transmembrane region" description="Helical" evidence="1">
    <location>
        <begin position="183"/>
        <end position="212"/>
    </location>
</feature>
<dbReference type="EMBL" id="CABVIH010000016">
    <property type="protein sequence ID" value="VVP12747.1"/>
    <property type="molecule type" value="Genomic_DNA"/>
</dbReference>
<dbReference type="Proteomes" id="UP000375525">
    <property type="component" value="Unassembled WGS sequence"/>
</dbReference>
<feature type="transmembrane region" description="Helical" evidence="1">
    <location>
        <begin position="153"/>
        <end position="171"/>
    </location>
</feature>
<protein>
    <recommendedName>
        <fullName evidence="4">Glycosyltransferase RgtA/B/C/D-like domain-containing protein</fullName>
    </recommendedName>
</protein>
<keyword evidence="1" id="KW-0472">Membrane</keyword>